<evidence type="ECO:0000259" key="6">
    <source>
        <dbReference type="PROSITE" id="PS50056"/>
    </source>
</evidence>
<comment type="caution">
    <text evidence="7">The sequence shown here is derived from an EMBL/GenBank/DDBJ whole genome shotgun (WGS) entry which is preliminary data.</text>
</comment>
<evidence type="ECO:0000256" key="4">
    <source>
        <dbReference type="ARBA" id="ARBA00022912"/>
    </source>
</evidence>
<dbReference type="PANTHER" id="PTHR19134">
    <property type="entry name" value="RECEPTOR-TYPE TYROSINE-PROTEIN PHOSPHATASE"/>
    <property type="match status" value="1"/>
</dbReference>
<comment type="similarity">
    <text evidence="1">Belongs to the protein-tyrosine phosphatase family.</text>
</comment>
<dbReference type="InterPro" id="IPR003595">
    <property type="entry name" value="Tyr_Pase_cat"/>
</dbReference>
<dbReference type="SMART" id="SM00194">
    <property type="entry name" value="PTPc"/>
    <property type="match status" value="1"/>
</dbReference>
<dbReference type="PANTHER" id="PTHR19134:SF562">
    <property type="entry name" value="PROTEIN-TYROSINE-PHOSPHATASE"/>
    <property type="match status" value="1"/>
</dbReference>
<keyword evidence="4" id="KW-0904">Protein phosphatase</keyword>
<proteinExistence type="inferred from homology"/>
<evidence type="ECO:0000256" key="2">
    <source>
        <dbReference type="ARBA" id="ARBA00013064"/>
    </source>
</evidence>
<feature type="domain" description="Tyrosine-protein phosphatase" evidence="5">
    <location>
        <begin position="82"/>
        <end position="226"/>
    </location>
</feature>
<accession>A0A9Q0YMY1</accession>
<protein>
    <recommendedName>
        <fullName evidence="2">protein-tyrosine-phosphatase</fullName>
        <ecNumber evidence="2">3.1.3.48</ecNumber>
    </recommendedName>
</protein>
<dbReference type="SMART" id="SM00404">
    <property type="entry name" value="PTPc_motif"/>
    <property type="match status" value="1"/>
</dbReference>
<evidence type="ECO:0000313" key="7">
    <source>
        <dbReference type="EMBL" id="KAJ8024386.1"/>
    </source>
</evidence>
<dbReference type="InterPro" id="IPR050348">
    <property type="entry name" value="Protein-Tyr_Phosphatase"/>
</dbReference>
<evidence type="ECO:0000313" key="8">
    <source>
        <dbReference type="Proteomes" id="UP001152320"/>
    </source>
</evidence>
<feature type="domain" description="Tyrosine specific protein phosphatases" evidence="6">
    <location>
        <begin position="144"/>
        <end position="217"/>
    </location>
</feature>
<sequence>MHHNYLNIFYQKNTFQIFQALSQQRQCGNQVNALGGCKPDHATKNRSSNFLPLNPTSLVRDFNDNGNAETGTKVTLVDDVPQYWVDDKTASYGKMVVECTPLRKANSEGLITRKMSVRHENSTSAVNVDHYNVPEWSSSESRMSELLDVTGKVQTLLKAKKRVALVSVDGSSRCGVIASVSTELGRVKEDGVVDLFQTVLKLRRRRPDIIKTQEEYNFCHTLLQAALQAWRDDF</sequence>
<evidence type="ECO:0000259" key="5">
    <source>
        <dbReference type="PROSITE" id="PS50055"/>
    </source>
</evidence>
<dbReference type="SUPFAM" id="SSF52799">
    <property type="entry name" value="(Phosphotyrosine protein) phosphatases II"/>
    <property type="match status" value="1"/>
</dbReference>
<dbReference type="AlphaFoldDB" id="A0A9Q0YMY1"/>
<dbReference type="InterPro" id="IPR000387">
    <property type="entry name" value="Tyr_Pase_dom"/>
</dbReference>
<evidence type="ECO:0000256" key="3">
    <source>
        <dbReference type="ARBA" id="ARBA00022801"/>
    </source>
</evidence>
<evidence type="ECO:0000256" key="1">
    <source>
        <dbReference type="ARBA" id="ARBA00009580"/>
    </source>
</evidence>
<dbReference type="InterPro" id="IPR000242">
    <property type="entry name" value="PTP_cat"/>
</dbReference>
<reference evidence="7" key="1">
    <citation type="submission" date="2021-10" db="EMBL/GenBank/DDBJ databases">
        <title>Tropical sea cucumber genome reveals ecological adaptation and Cuvierian tubules defense mechanism.</title>
        <authorList>
            <person name="Chen T."/>
        </authorList>
    </citation>
    <scope>NUCLEOTIDE SEQUENCE</scope>
    <source>
        <strain evidence="7">Nanhai2018</strain>
        <tissue evidence="7">Muscle</tissue>
    </source>
</reference>
<dbReference type="EC" id="3.1.3.48" evidence="2"/>
<dbReference type="EMBL" id="JAIZAY010000018">
    <property type="protein sequence ID" value="KAJ8024386.1"/>
    <property type="molecule type" value="Genomic_DNA"/>
</dbReference>
<dbReference type="Pfam" id="PF00102">
    <property type="entry name" value="Y_phosphatase"/>
    <property type="match status" value="1"/>
</dbReference>
<dbReference type="PROSITE" id="PS50055">
    <property type="entry name" value="TYR_PHOSPHATASE_PTP"/>
    <property type="match status" value="1"/>
</dbReference>
<dbReference type="OrthoDB" id="6144703at2759"/>
<dbReference type="InterPro" id="IPR029021">
    <property type="entry name" value="Prot-tyrosine_phosphatase-like"/>
</dbReference>
<gene>
    <name evidence="7" type="ORF">HOLleu_34286</name>
</gene>
<keyword evidence="7" id="KW-0675">Receptor</keyword>
<keyword evidence="3" id="KW-0378">Hydrolase</keyword>
<keyword evidence="8" id="KW-1185">Reference proteome</keyword>
<organism evidence="7 8">
    <name type="scientific">Holothuria leucospilota</name>
    <name type="common">Black long sea cucumber</name>
    <name type="synonym">Mertensiothuria leucospilota</name>
    <dbReference type="NCBI Taxonomy" id="206669"/>
    <lineage>
        <taxon>Eukaryota</taxon>
        <taxon>Metazoa</taxon>
        <taxon>Echinodermata</taxon>
        <taxon>Eleutherozoa</taxon>
        <taxon>Echinozoa</taxon>
        <taxon>Holothuroidea</taxon>
        <taxon>Aspidochirotacea</taxon>
        <taxon>Aspidochirotida</taxon>
        <taxon>Holothuriidae</taxon>
        <taxon>Holothuria</taxon>
    </lineage>
</organism>
<name>A0A9Q0YMY1_HOLLE</name>
<dbReference type="GO" id="GO:0004725">
    <property type="term" value="F:protein tyrosine phosphatase activity"/>
    <property type="evidence" value="ECO:0007669"/>
    <property type="project" value="UniProtKB-EC"/>
</dbReference>
<dbReference type="Gene3D" id="3.90.190.10">
    <property type="entry name" value="Protein tyrosine phosphatase superfamily"/>
    <property type="match status" value="1"/>
</dbReference>
<dbReference type="PROSITE" id="PS50056">
    <property type="entry name" value="TYR_PHOSPHATASE_2"/>
    <property type="match status" value="1"/>
</dbReference>
<dbReference type="Proteomes" id="UP001152320">
    <property type="component" value="Chromosome 18"/>
</dbReference>